<evidence type="ECO:0000313" key="1">
    <source>
        <dbReference type="EMBL" id="GBL89625.1"/>
    </source>
</evidence>
<protein>
    <submittedName>
        <fullName evidence="1">Uncharacterized protein</fullName>
    </submittedName>
</protein>
<dbReference type="AlphaFoldDB" id="A0A4Y2BE25"/>
<dbReference type="Proteomes" id="UP000499080">
    <property type="component" value="Unassembled WGS sequence"/>
</dbReference>
<comment type="caution">
    <text evidence="1">The sequence shown here is derived from an EMBL/GenBank/DDBJ whole genome shotgun (WGS) entry which is preliminary data.</text>
</comment>
<name>A0A4Y2BE25_ARAVE</name>
<proteinExistence type="predicted"/>
<gene>
    <name evidence="1" type="ORF">AVEN_104591_1</name>
</gene>
<reference evidence="1 2" key="1">
    <citation type="journal article" date="2019" name="Sci. Rep.">
        <title>Orb-weaving spider Araneus ventricosus genome elucidates the spidroin gene catalogue.</title>
        <authorList>
            <person name="Kono N."/>
            <person name="Nakamura H."/>
            <person name="Ohtoshi R."/>
            <person name="Moran D.A.P."/>
            <person name="Shinohara A."/>
            <person name="Yoshida Y."/>
            <person name="Fujiwara M."/>
            <person name="Mori M."/>
            <person name="Tomita M."/>
            <person name="Arakawa K."/>
        </authorList>
    </citation>
    <scope>NUCLEOTIDE SEQUENCE [LARGE SCALE GENOMIC DNA]</scope>
</reference>
<evidence type="ECO:0000313" key="2">
    <source>
        <dbReference type="Proteomes" id="UP000499080"/>
    </source>
</evidence>
<organism evidence="1 2">
    <name type="scientific">Araneus ventricosus</name>
    <name type="common">Orbweaver spider</name>
    <name type="synonym">Epeira ventricosa</name>
    <dbReference type="NCBI Taxonomy" id="182803"/>
    <lineage>
        <taxon>Eukaryota</taxon>
        <taxon>Metazoa</taxon>
        <taxon>Ecdysozoa</taxon>
        <taxon>Arthropoda</taxon>
        <taxon>Chelicerata</taxon>
        <taxon>Arachnida</taxon>
        <taxon>Araneae</taxon>
        <taxon>Araneomorphae</taxon>
        <taxon>Entelegynae</taxon>
        <taxon>Araneoidea</taxon>
        <taxon>Araneidae</taxon>
        <taxon>Araneus</taxon>
    </lineage>
</organism>
<keyword evidence="2" id="KW-1185">Reference proteome</keyword>
<sequence length="97" mass="11087">MILTDFLPQFYQGRVCKYATRPRLSNSVYLNDLVIANRNTAGQLRNCHHHPMHQPLPKKACSVIGDDFTTIVVTPDEARTHILIRATSHPRTRCSYP</sequence>
<dbReference type="EMBL" id="BGPR01000066">
    <property type="protein sequence ID" value="GBL89625.1"/>
    <property type="molecule type" value="Genomic_DNA"/>
</dbReference>
<accession>A0A4Y2BE25</accession>